<gene>
    <name evidence="3" type="ORF">BB561_005344</name>
</gene>
<evidence type="ECO:0000259" key="1">
    <source>
        <dbReference type="Pfam" id="PF14033"/>
    </source>
</evidence>
<evidence type="ECO:0000313" key="4">
    <source>
        <dbReference type="Proteomes" id="UP000245383"/>
    </source>
</evidence>
<evidence type="ECO:0000313" key="3">
    <source>
        <dbReference type="EMBL" id="PVU89452.1"/>
    </source>
</evidence>
<dbReference type="InterPro" id="IPR049207">
    <property type="entry name" value="DUF4246_N"/>
</dbReference>
<reference evidence="3 4" key="1">
    <citation type="journal article" date="2018" name="MBio">
        <title>Comparative Genomics Reveals the Core Gene Toolbox for the Fungus-Insect Symbiosis.</title>
        <authorList>
            <person name="Wang Y."/>
            <person name="Stata M."/>
            <person name="Wang W."/>
            <person name="Stajich J.E."/>
            <person name="White M.M."/>
            <person name="Moncalvo J.M."/>
        </authorList>
    </citation>
    <scope>NUCLEOTIDE SEQUENCE [LARGE SCALE GENOMIC DNA]</scope>
    <source>
        <strain evidence="3 4">SWE-8-4</strain>
    </source>
</reference>
<dbReference type="InterPro" id="IPR049192">
    <property type="entry name" value="DUF4246_C"/>
</dbReference>
<feature type="domain" description="DUF4246" evidence="1">
    <location>
        <begin position="73"/>
        <end position="522"/>
    </location>
</feature>
<accession>A0A2T9YAT4</accession>
<evidence type="ECO:0000259" key="2">
    <source>
        <dbReference type="Pfam" id="PF21666"/>
    </source>
</evidence>
<dbReference type="STRING" id="133385.A0A2T9YAT4"/>
<sequence length="587" mass="68949">MSHVYQKNYECTFLSPFTRGEYGDGLTPLTNLEMSIIEILEQIKNKKRWNNKIKDNCIRQKWISELSQKYSNKVIEYAISELLYYSEKFPDKIVPGPVDKIYVADDLIFPMNSIKFLTCVSRLESDNQNNQDWHPGSDNQVLDLVHPSMYPLIYGVSHIALTDVLSFKVLDWRDEIGKGSILNYVAPLPEKINVNSWYSSNEPTFTERYRSKKYQWLPSEFDISNNKVKILSYINNLHPEKYKDMYTAIESIFEQFIPLFNNCLSDSCKENVKPNRIDPDSYCIEDFHTYKKRVKGSYKKDSASELNQNRLDSNVLTYESSDKSDDEDSEDDDLYGNYYEHRIIDEPEQISFSYHNISENKVNIDLSNSRLQVIVKLANIILTPEKPKFKGGHWHVEGMQNEDIVATGIYYYDQENVSESSLAFRAAICEPEYEQDDHRGVIETFSIQDNLPLNQYLGSVSTHKGRCLAFPNLYQHRVEPFELQDKTIMGFRKILCFFLVNPNNRIYSTANIPPQQKYWFKQEILGFQSKLSLIPEPVFNEIFNFLRWPIDLNSAKKYREKLMDERKYYLDSVNKDIFERPFSLCEH</sequence>
<name>A0A2T9YAT4_9FUNG</name>
<organism evidence="3 4">
    <name type="scientific">Smittium simulii</name>
    <dbReference type="NCBI Taxonomy" id="133385"/>
    <lineage>
        <taxon>Eukaryota</taxon>
        <taxon>Fungi</taxon>
        <taxon>Fungi incertae sedis</taxon>
        <taxon>Zoopagomycota</taxon>
        <taxon>Kickxellomycotina</taxon>
        <taxon>Harpellomycetes</taxon>
        <taxon>Harpellales</taxon>
        <taxon>Legeriomycetaceae</taxon>
        <taxon>Smittium</taxon>
    </lineage>
</organism>
<dbReference type="EMBL" id="MBFR01000313">
    <property type="protein sequence ID" value="PVU89452.1"/>
    <property type="molecule type" value="Genomic_DNA"/>
</dbReference>
<dbReference type="Pfam" id="PF14033">
    <property type="entry name" value="DUF4246"/>
    <property type="match status" value="1"/>
</dbReference>
<comment type="caution">
    <text evidence="3">The sequence shown here is derived from an EMBL/GenBank/DDBJ whole genome shotgun (WGS) entry which is preliminary data.</text>
</comment>
<dbReference type="Pfam" id="PF21666">
    <property type="entry name" value="DUF4246_N"/>
    <property type="match status" value="1"/>
</dbReference>
<dbReference type="InterPro" id="IPR025340">
    <property type="entry name" value="DUF4246"/>
</dbReference>
<dbReference type="PANTHER" id="PTHR33119:SF1">
    <property type="entry name" value="FE2OG DIOXYGENASE DOMAIN-CONTAINING PROTEIN"/>
    <property type="match status" value="1"/>
</dbReference>
<keyword evidence="4" id="KW-1185">Reference proteome</keyword>
<feature type="domain" description="DUF4246" evidence="2">
    <location>
        <begin position="6"/>
        <end position="65"/>
    </location>
</feature>
<dbReference type="Proteomes" id="UP000245383">
    <property type="component" value="Unassembled WGS sequence"/>
</dbReference>
<dbReference type="OrthoDB" id="415532at2759"/>
<protein>
    <submittedName>
        <fullName evidence="3">Uncharacterized protein</fullName>
    </submittedName>
</protein>
<dbReference type="PANTHER" id="PTHR33119">
    <property type="entry name" value="IFI3P"/>
    <property type="match status" value="1"/>
</dbReference>
<proteinExistence type="predicted"/>
<dbReference type="AlphaFoldDB" id="A0A2T9YAT4"/>